<reference evidence="2 3" key="1">
    <citation type="journal article" date="2014" name="Agronomy (Basel)">
        <title>A Draft Genome Sequence for Ensete ventricosum, the Drought-Tolerant Tree Against Hunger.</title>
        <authorList>
            <person name="Harrison J."/>
            <person name="Moore K.A."/>
            <person name="Paszkiewicz K."/>
            <person name="Jones T."/>
            <person name="Grant M."/>
            <person name="Ambacheew D."/>
            <person name="Muzemil S."/>
            <person name="Studholme D.J."/>
        </authorList>
    </citation>
    <scope>NUCLEOTIDE SEQUENCE [LARGE SCALE GENOMIC DNA]</scope>
</reference>
<dbReference type="EMBL" id="AMZH03011632">
    <property type="protein sequence ID" value="RRT52509.1"/>
    <property type="molecule type" value="Genomic_DNA"/>
</dbReference>
<dbReference type="AlphaFoldDB" id="A0A426YL55"/>
<evidence type="ECO:0000313" key="3">
    <source>
        <dbReference type="Proteomes" id="UP000287651"/>
    </source>
</evidence>
<accession>A0A426YL55</accession>
<name>A0A426YL55_ENSVE</name>
<comment type="caution">
    <text evidence="2">The sequence shown here is derived from an EMBL/GenBank/DDBJ whole genome shotgun (WGS) entry which is preliminary data.</text>
</comment>
<dbReference type="Proteomes" id="UP000287651">
    <property type="component" value="Unassembled WGS sequence"/>
</dbReference>
<sequence>MNVTIKEAKENKLDVRRAPSTKGNCSKNTEVSKQVVERGEEATTNLEELSYLKPKHRLEWRYEVMDSSAMGMAAPWYRIGETSVELSIPCSHGGRALVVKGAEKGENVETNSKYQDKAEG</sequence>
<protein>
    <submittedName>
        <fullName evidence="2">Uncharacterized protein</fullName>
    </submittedName>
</protein>
<evidence type="ECO:0000313" key="2">
    <source>
        <dbReference type="EMBL" id="RRT52509.1"/>
    </source>
</evidence>
<evidence type="ECO:0000256" key="1">
    <source>
        <dbReference type="SAM" id="MobiDB-lite"/>
    </source>
</evidence>
<feature type="compositionally biased region" description="Polar residues" evidence="1">
    <location>
        <begin position="21"/>
        <end position="32"/>
    </location>
</feature>
<feature type="region of interest" description="Disordered" evidence="1">
    <location>
        <begin position="17"/>
        <end position="40"/>
    </location>
</feature>
<gene>
    <name evidence="2" type="ORF">B296_00050412</name>
</gene>
<organism evidence="2 3">
    <name type="scientific">Ensete ventricosum</name>
    <name type="common">Abyssinian banana</name>
    <name type="synonym">Musa ensete</name>
    <dbReference type="NCBI Taxonomy" id="4639"/>
    <lineage>
        <taxon>Eukaryota</taxon>
        <taxon>Viridiplantae</taxon>
        <taxon>Streptophyta</taxon>
        <taxon>Embryophyta</taxon>
        <taxon>Tracheophyta</taxon>
        <taxon>Spermatophyta</taxon>
        <taxon>Magnoliopsida</taxon>
        <taxon>Liliopsida</taxon>
        <taxon>Zingiberales</taxon>
        <taxon>Musaceae</taxon>
        <taxon>Ensete</taxon>
    </lineage>
</organism>
<proteinExistence type="predicted"/>